<accession>A0AAE3SWG3</accession>
<gene>
    <name evidence="2" type="ORF">NOF55_18565</name>
</gene>
<dbReference type="AlphaFoldDB" id="A0AAE3SWG3"/>
<evidence type="ECO:0000256" key="1">
    <source>
        <dbReference type="SAM" id="Phobius"/>
    </source>
</evidence>
<keyword evidence="1" id="KW-1133">Transmembrane helix</keyword>
<evidence type="ECO:0008006" key="4">
    <source>
        <dbReference type="Google" id="ProtNLM"/>
    </source>
</evidence>
<evidence type="ECO:0000313" key="3">
    <source>
        <dbReference type="Proteomes" id="UP001208771"/>
    </source>
</evidence>
<feature type="transmembrane region" description="Helical" evidence="1">
    <location>
        <begin position="152"/>
        <end position="173"/>
    </location>
</feature>
<feature type="transmembrane region" description="Helical" evidence="1">
    <location>
        <begin position="123"/>
        <end position="146"/>
    </location>
</feature>
<evidence type="ECO:0000313" key="2">
    <source>
        <dbReference type="EMBL" id="MCX8999112.1"/>
    </source>
</evidence>
<protein>
    <recommendedName>
        <fullName evidence="4">Major Facilitator Superfamily protein</fullName>
    </recommendedName>
</protein>
<sequence length="191" mass="20129">MRVTFWSMPLMGRVCGFTTTGVIETHFLPYASFCGFPPLPSATAYGVLSAVNLGGMILAGHLGDRVHRPTLLGSIYLIRAASFILPLYVAPDIRLLYLFVVLFGLLDYSTVGLAASHLGIERIGLAMGLISGGHALGGAFLGGLLYDMTGAYGWLWIGSLALSVLAGLLVFTLRDKPDDAGALALAEGPAR</sequence>
<dbReference type="InterPro" id="IPR036259">
    <property type="entry name" value="MFS_trans_sf"/>
</dbReference>
<keyword evidence="3" id="KW-1185">Reference proteome</keyword>
<reference evidence="2" key="1">
    <citation type="submission" date="2022-07" db="EMBL/GenBank/DDBJ databases">
        <title>Ectorhizobium quercum gen.nov., sp. nov.</title>
        <authorList>
            <person name="Ma T."/>
            <person name="Li Y."/>
        </authorList>
    </citation>
    <scope>NUCLEOTIDE SEQUENCE</scope>
    <source>
        <strain evidence="2">BDR2-2</strain>
    </source>
</reference>
<name>A0AAE3SWG3_9HYPH</name>
<keyword evidence="1" id="KW-0812">Transmembrane</keyword>
<keyword evidence="1" id="KW-0472">Membrane</keyword>
<dbReference type="EMBL" id="JANFPI010000006">
    <property type="protein sequence ID" value="MCX8999112.1"/>
    <property type="molecule type" value="Genomic_DNA"/>
</dbReference>
<organism evidence="2 3">
    <name type="scientific">Ectorhizobium quercum</name>
    <dbReference type="NCBI Taxonomy" id="2965071"/>
    <lineage>
        <taxon>Bacteria</taxon>
        <taxon>Pseudomonadati</taxon>
        <taxon>Pseudomonadota</taxon>
        <taxon>Alphaproteobacteria</taxon>
        <taxon>Hyphomicrobiales</taxon>
        <taxon>Rhizobiaceae</taxon>
        <taxon>Ectorhizobium</taxon>
    </lineage>
</organism>
<dbReference type="RefSeq" id="WP_306412677.1">
    <property type="nucleotide sequence ID" value="NZ_JANFPI010000006.1"/>
</dbReference>
<dbReference type="SUPFAM" id="SSF103473">
    <property type="entry name" value="MFS general substrate transporter"/>
    <property type="match status" value="1"/>
</dbReference>
<dbReference type="Proteomes" id="UP001208771">
    <property type="component" value="Unassembled WGS sequence"/>
</dbReference>
<comment type="caution">
    <text evidence="2">The sequence shown here is derived from an EMBL/GenBank/DDBJ whole genome shotgun (WGS) entry which is preliminary data.</text>
</comment>
<feature type="transmembrane region" description="Helical" evidence="1">
    <location>
        <begin position="71"/>
        <end position="89"/>
    </location>
</feature>
<feature type="transmembrane region" description="Helical" evidence="1">
    <location>
        <begin position="42"/>
        <end position="59"/>
    </location>
</feature>
<dbReference type="Gene3D" id="1.20.1250.20">
    <property type="entry name" value="MFS general substrate transporter like domains"/>
    <property type="match status" value="1"/>
</dbReference>
<feature type="transmembrane region" description="Helical" evidence="1">
    <location>
        <begin position="95"/>
        <end position="116"/>
    </location>
</feature>
<proteinExistence type="predicted"/>